<evidence type="ECO:0000256" key="3">
    <source>
        <dbReference type="PROSITE-ProRule" id="PRU00221"/>
    </source>
</evidence>
<dbReference type="OrthoDB" id="10251741at2759"/>
<dbReference type="PANTHER" id="PTHR44090:SF1">
    <property type="entry name" value="SUPERKILLER COMPLEX PROTEIN 8"/>
    <property type="match status" value="1"/>
</dbReference>
<feature type="domain" description="Anaphase-promoting complex subunit 4-like WD40" evidence="4">
    <location>
        <begin position="165"/>
        <end position="245"/>
    </location>
</feature>
<name>A0A642V414_9ASCO</name>
<feature type="repeat" description="WD" evidence="3">
    <location>
        <begin position="231"/>
        <end position="272"/>
    </location>
</feature>
<dbReference type="Pfam" id="PF00400">
    <property type="entry name" value="WD40"/>
    <property type="match status" value="1"/>
</dbReference>
<dbReference type="InterPro" id="IPR015943">
    <property type="entry name" value="WD40/YVTN_repeat-like_dom_sf"/>
</dbReference>
<dbReference type="SUPFAM" id="SSF50978">
    <property type="entry name" value="WD40 repeat-like"/>
    <property type="match status" value="1"/>
</dbReference>
<keyword evidence="6" id="KW-1185">Reference proteome</keyword>
<dbReference type="InterPro" id="IPR024977">
    <property type="entry name" value="Apc4-like_WD40_dom"/>
</dbReference>
<dbReference type="GO" id="GO:0032991">
    <property type="term" value="C:protein-containing complex"/>
    <property type="evidence" value="ECO:0007669"/>
    <property type="project" value="UniProtKB-ARBA"/>
</dbReference>
<comment type="caution">
    <text evidence="5">The sequence shown here is derived from an EMBL/GenBank/DDBJ whole genome shotgun (WGS) entry which is preliminary data.</text>
</comment>
<feature type="repeat" description="WD" evidence="3">
    <location>
        <begin position="189"/>
        <end position="230"/>
    </location>
</feature>
<dbReference type="PANTHER" id="PTHR44090">
    <property type="entry name" value="WD REPEAT-CONTAINING PROTEIN 61"/>
    <property type="match status" value="1"/>
</dbReference>
<keyword evidence="2" id="KW-0677">Repeat</keyword>
<evidence type="ECO:0000313" key="6">
    <source>
        <dbReference type="Proteomes" id="UP000761534"/>
    </source>
</evidence>
<organism evidence="5 6">
    <name type="scientific">Trichomonascus ciferrii</name>
    <dbReference type="NCBI Taxonomy" id="44093"/>
    <lineage>
        <taxon>Eukaryota</taxon>
        <taxon>Fungi</taxon>
        <taxon>Dikarya</taxon>
        <taxon>Ascomycota</taxon>
        <taxon>Saccharomycotina</taxon>
        <taxon>Dipodascomycetes</taxon>
        <taxon>Dipodascales</taxon>
        <taxon>Trichomonascaceae</taxon>
        <taxon>Trichomonascus</taxon>
        <taxon>Trichomonascus ciferrii complex</taxon>
    </lineage>
</organism>
<dbReference type="GO" id="GO:0005634">
    <property type="term" value="C:nucleus"/>
    <property type="evidence" value="ECO:0007669"/>
    <property type="project" value="TreeGrafter"/>
</dbReference>
<dbReference type="SMART" id="SM00320">
    <property type="entry name" value="WD40"/>
    <property type="match status" value="7"/>
</dbReference>
<dbReference type="Gene3D" id="2.130.10.10">
    <property type="entry name" value="YVTN repeat-like/Quinoprotein amine dehydrogenase"/>
    <property type="match status" value="1"/>
</dbReference>
<feature type="repeat" description="WD" evidence="3">
    <location>
        <begin position="103"/>
        <end position="144"/>
    </location>
</feature>
<dbReference type="EMBL" id="SWFS01000220">
    <property type="protein sequence ID" value="KAA8913798.1"/>
    <property type="molecule type" value="Genomic_DNA"/>
</dbReference>
<protein>
    <recommendedName>
        <fullName evidence="4">Anaphase-promoting complex subunit 4-like WD40 domain-containing protein</fullName>
    </recommendedName>
</protein>
<evidence type="ECO:0000256" key="2">
    <source>
        <dbReference type="ARBA" id="ARBA00022737"/>
    </source>
</evidence>
<dbReference type="VEuPathDB" id="FungiDB:TRICI_003106"/>
<feature type="repeat" description="WD" evidence="3">
    <location>
        <begin position="18"/>
        <end position="48"/>
    </location>
</feature>
<sequence>MHELRFCSHPFIATNVATEAHKSDIYAVATCEKYTVSGSGDGKIKLWDNTKTEPSEISLDFDQAVHHLAINSAGTILAAVGYDAQLYLFDLVELKLIETCKDLYSESRDSWAVSFARQVDQLAVSTIDGCIKLWDMNDYSLIRKFESPNKRVFGVCVDVSADGAMVAIGFEKGGINVYSVSTGRLIYAVSGHTSTVRTVKFSPMGTILAAAGDSKSISLYSTESGEHVVNLSGHEGWIFCVDWSEAGEHFLSVDYSGKCKIWSIESRSCVATQSESEEPLLCGTWLKPGWGKGIVGGHNQGIVTVGIDRSIRWYREASGSS</sequence>
<dbReference type="InterPro" id="IPR051510">
    <property type="entry name" value="SKI8"/>
</dbReference>
<dbReference type="PROSITE" id="PS50294">
    <property type="entry name" value="WD_REPEATS_REGION"/>
    <property type="match status" value="2"/>
</dbReference>
<dbReference type="Proteomes" id="UP000761534">
    <property type="component" value="Unassembled WGS sequence"/>
</dbReference>
<dbReference type="Pfam" id="PF12894">
    <property type="entry name" value="ANAPC4_WD40"/>
    <property type="match status" value="1"/>
</dbReference>
<dbReference type="InterPro" id="IPR001680">
    <property type="entry name" value="WD40_rpt"/>
</dbReference>
<dbReference type="AlphaFoldDB" id="A0A642V414"/>
<evidence type="ECO:0000313" key="5">
    <source>
        <dbReference type="EMBL" id="KAA8913798.1"/>
    </source>
</evidence>
<gene>
    <name evidence="5" type="ORF">TRICI_003106</name>
</gene>
<keyword evidence="1 3" id="KW-0853">WD repeat</keyword>
<dbReference type="PROSITE" id="PS50082">
    <property type="entry name" value="WD_REPEATS_2"/>
    <property type="match status" value="4"/>
</dbReference>
<proteinExistence type="predicted"/>
<accession>A0A642V414</accession>
<dbReference type="InterPro" id="IPR036322">
    <property type="entry name" value="WD40_repeat_dom_sf"/>
</dbReference>
<evidence type="ECO:0000259" key="4">
    <source>
        <dbReference type="Pfam" id="PF12894"/>
    </source>
</evidence>
<reference evidence="5" key="1">
    <citation type="journal article" date="2019" name="G3 (Bethesda)">
        <title>Genome Assemblies of Two Rare Opportunistic Yeast Pathogens: Diutina rugosa (syn. Candida rugosa) and Trichomonascus ciferrii (syn. Candida ciferrii).</title>
        <authorList>
            <person name="Mixao V."/>
            <person name="Saus E."/>
            <person name="Hansen A.P."/>
            <person name="Lass-Florl C."/>
            <person name="Gabaldon T."/>
        </authorList>
    </citation>
    <scope>NUCLEOTIDE SEQUENCE</scope>
    <source>
        <strain evidence="5">CBS 4856</strain>
    </source>
</reference>
<evidence type="ECO:0000256" key="1">
    <source>
        <dbReference type="ARBA" id="ARBA00022574"/>
    </source>
</evidence>